<reference evidence="3 4" key="1">
    <citation type="submission" date="2019-02" db="EMBL/GenBank/DDBJ databases">
        <title>Deep-cultivation of Planctomycetes and their phenomic and genomic characterization uncovers novel biology.</title>
        <authorList>
            <person name="Wiegand S."/>
            <person name="Jogler M."/>
            <person name="Boedeker C."/>
            <person name="Pinto D."/>
            <person name="Vollmers J."/>
            <person name="Rivas-Marin E."/>
            <person name="Kohn T."/>
            <person name="Peeters S.H."/>
            <person name="Heuer A."/>
            <person name="Rast P."/>
            <person name="Oberbeckmann S."/>
            <person name="Bunk B."/>
            <person name="Jeske O."/>
            <person name="Meyerdierks A."/>
            <person name="Storesund J.E."/>
            <person name="Kallscheuer N."/>
            <person name="Luecker S."/>
            <person name="Lage O.M."/>
            <person name="Pohl T."/>
            <person name="Merkel B.J."/>
            <person name="Hornburger P."/>
            <person name="Mueller R.-W."/>
            <person name="Bruemmer F."/>
            <person name="Labrenz M."/>
            <person name="Spormann A.M."/>
            <person name="Op den Camp H."/>
            <person name="Overmann J."/>
            <person name="Amann R."/>
            <person name="Jetten M.S.M."/>
            <person name="Mascher T."/>
            <person name="Medema M.H."/>
            <person name="Devos D.P."/>
            <person name="Kaster A.-K."/>
            <person name="Ovreas L."/>
            <person name="Rohde M."/>
            <person name="Galperin M.Y."/>
            <person name="Jogler C."/>
        </authorList>
    </citation>
    <scope>NUCLEOTIDE SEQUENCE [LARGE SCALE GENOMIC DNA]</scope>
    <source>
        <strain evidence="3 4">FF011L</strain>
    </source>
</reference>
<dbReference type="EMBL" id="CP036262">
    <property type="protein sequence ID" value="QDS96553.1"/>
    <property type="molecule type" value="Genomic_DNA"/>
</dbReference>
<evidence type="ECO:0000259" key="2">
    <source>
        <dbReference type="Pfam" id="PF13649"/>
    </source>
</evidence>
<gene>
    <name evidence="3" type="ORF">FF011L_53650</name>
</gene>
<dbReference type="Pfam" id="PF13649">
    <property type="entry name" value="Methyltransf_25"/>
    <property type="match status" value="1"/>
</dbReference>
<dbReference type="InterPro" id="IPR029063">
    <property type="entry name" value="SAM-dependent_MTases_sf"/>
</dbReference>
<feature type="region of interest" description="Disordered" evidence="1">
    <location>
        <begin position="1"/>
        <end position="25"/>
    </location>
</feature>
<name>A0A517MNU9_9BACT</name>
<protein>
    <submittedName>
        <fullName evidence="3">Ubiquinone/menaquinone biosynthesis methyltransferase</fullName>
    </submittedName>
</protein>
<keyword evidence="3" id="KW-0830">Ubiquinone</keyword>
<dbReference type="PANTHER" id="PTHR43667">
    <property type="entry name" value="CYCLOPROPANE-FATTY-ACYL-PHOSPHOLIPID SYNTHASE"/>
    <property type="match status" value="1"/>
</dbReference>
<dbReference type="PANTHER" id="PTHR43667:SF2">
    <property type="entry name" value="FATTY ACID C-METHYL TRANSFERASE"/>
    <property type="match status" value="1"/>
</dbReference>
<dbReference type="Gene3D" id="3.40.50.150">
    <property type="entry name" value="Vaccinia Virus protein VP39"/>
    <property type="match status" value="1"/>
</dbReference>
<dbReference type="CDD" id="cd02440">
    <property type="entry name" value="AdoMet_MTases"/>
    <property type="match status" value="1"/>
</dbReference>
<keyword evidence="3" id="KW-0489">Methyltransferase</keyword>
<feature type="domain" description="Methyltransferase" evidence="2">
    <location>
        <begin position="67"/>
        <end position="165"/>
    </location>
</feature>
<dbReference type="GO" id="GO:0008168">
    <property type="term" value="F:methyltransferase activity"/>
    <property type="evidence" value="ECO:0007669"/>
    <property type="project" value="UniProtKB-KW"/>
</dbReference>
<organism evidence="3 4">
    <name type="scientific">Roseimaritima multifibrata</name>
    <dbReference type="NCBI Taxonomy" id="1930274"/>
    <lineage>
        <taxon>Bacteria</taxon>
        <taxon>Pseudomonadati</taxon>
        <taxon>Planctomycetota</taxon>
        <taxon>Planctomycetia</taxon>
        <taxon>Pirellulales</taxon>
        <taxon>Pirellulaceae</taxon>
        <taxon>Roseimaritima</taxon>
    </lineage>
</organism>
<dbReference type="RefSeq" id="WP_218932880.1">
    <property type="nucleotide sequence ID" value="NZ_CP036262.1"/>
</dbReference>
<dbReference type="KEGG" id="rml:FF011L_53650"/>
<dbReference type="InterPro" id="IPR050723">
    <property type="entry name" value="CFA/CMAS"/>
</dbReference>
<dbReference type="Proteomes" id="UP000320672">
    <property type="component" value="Chromosome"/>
</dbReference>
<evidence type="ECO:0000256" key="1">
    <source>
        <dbReference type="SAM" id="MobiDB-lite"/>
    </source>
</evidence>
<dbReference type="InterPro" id="IPR041698">
    <property type="entry name" value="Methyltransf_25"/>
</dbReference>
<evidence type="ECO:0000313" key="3">
    <source>
        <dbReference type="EMBL" id="QDS96553.1"/>
    </source>
</evidence>
<keyword evidence="4" id="KW-1185">Reference proteome</keyword>
<dbReference type="SUPFAM" id="SSF53335">
    <property type="entry name" value="S-adenosyl-L-methionine-dependent methyltransferases"/>
    <property type="match status" value="1"/>
</dbReference>
<proteinExistence type="predicted"/>
<keyword evidence="3" id="KW-0808">Transferase</keyword>
<dbReference type="GO" id="GO:0032259">
    <property type="term" value="P:methylation"/>
    <property type="evidence" value="ECO:0007669"/>
    <property type="project" value="UniProtKB-KW"/>
</dbReference>
<sequence>MTRSTSCDGPEHANHSASQSDRCSKGYDSLAPWYETLERLRFGSGLQRARVALLADLTERLKDCSEVLFVGDGDGRLLEAFVQAYPQTRVTSIDISKEMIRLQQERLERAGLADRVQWQTVDIAQADYPAGHFDLIVTAFFLDCFTETQIKPRLQQLDSWLNHAGVWYVVDFYVPKPIPQRVWAEVWLGIMHLFFRWQTGLQAWRLVPVDRLFRDLGWECRTEKRTRFQLLRAAIFQRRRNAVGTRASECGKASQRHWDCDDDQRSE</sequence>
<evidence type="ECO:0000313" key="4">
    <source>
        <dbReference type="Proteomes" id="UP000320672"/>
    </source>
</evidence>
<accession>A0A517MNU9</accession>
<dbReference type="AlphaFoldDB" id="A0A517MNU9"/>